<dbReference type="OrthoDB" id="7652383at2"/>
<sequence length="86" mass="8641">MTTNTPANVAASATLVDVVALDNLIVIGVFIGTEQPAALIRSGQGQIARVSPGESVFGITIAAIDAAQVVLTDHAGTVHVLAVPHS</sequence>
<accession>A0A1I6G3H1</accession>
<dbReference type="STRING" id="390270.SAMN04488005_1005"/>
<dbReference type="AlphaFoldDB" id="A0A1I6G3H1"/>
<keyword evidence="2" id="KW-1185">Reference proteome</keyword>
<proteinExistence type="predicted"/>
<protein>
    <submittedName>
        <fullName evidence="1">Uncharacterized protein</fullName>
    </submittedName>
</protein>
<dbReference type="RefSeq" id="WP_090197183.1">
    <property type="nucleotide sequence ID" value="NZ_FOYP01000001.1"/>
</dbReference>
<reference evidence="2" key="1">
    <citation type="submission" date="2016-10" db="EMBL/GenBank/DDBJ databases">
        <authorList>
            <person name="Varghese N."/>
            <person name="Submissions S."/>
        </authorList>
    </citation>
    <scope>NUCLEOTIDE SEQUENCE [LARGE SCALE GENOMIC DNA]</scope>
    <source>
        <strain evidence="2">DSM 26879</strain>
    </source>
</reference>
<evidence type="ECO:0000313" key="2">
    <source>
        <dbReference type="Proteomes" id="UP000199478"/>
    </source>
</evidence>
<evidence type="ECO:0000313" key="1">
    <source>
        <dbReference type="EMBL" id="SFR36681.1"/>
    </source>
</evidence>
<name>A0A1I6G3H1_9RHOB</name>
<organism evidence="1 2">
    <name type="scientific">Yoonia tamlensis</name>
    <dbReference type="NCBI Taxonomy" id="390270"/>
    <lineage>
        <taxon>Bacteria</taxon>
        <taxon>Pseudomonadati</taxon>
        <taxon>Pseudomonadota</taxon>
        <taxon>Alphaproteobacteria</taxon>
        <taxon>Rhodobacterales</taxon>
        <taxon>Paracoccaceae</taxon>
        <taxon>Yoonia</taxon>
    </lineage>
</organism>
<dbReference type="EMBL" id="FOYP01000001">
    <property type="protein sequence ID" value="SFR36681.1"/>
    <property type="molecule type" value="Genomic_DNA"/>
</dbReference>
<dbReference type="Proteomes" id="UP000199478">
    <property type="component" value="Unassembled WGS sequence"/>
</dbReference>
<gene>
    <name evidence="1" type="ORF">SAMN04488005_1005</name>
</gene>